<dbReference type="PROSITE" id="PS51192">
    <property type="entry name" value="HELICASE_ATP_BIND_1"/>
    <property type="match status" value="1"/>
</dbReference>
<dbReference type="PANTHER" id="PTHR47396:SF1">
    <property type="entry name" value="ATP-DEPENDENT HELICASE IRC3-RELATED"/>
    <property type="match status" value="1"/>
</dbReference>
<dbReference type="SUPFAM" id="SSF52540">
    <property type="entry name" value="P-loop containing nucleoside triphosphate hydrolases"/>
    <property type="match status" value="2"/>
</dbReference>
<dbReference type="PANTHER" id="PTHR47396">
    <property type="entry name" value="TYPE I RESTRICTION ENZYME ECOKI R PROTEIN"/>
    <property type="match status" value="1"/>
</dbReference>
<evidence type="ECO:0000313" key="3">
    <source>
        <dbReference type="Proteomes" id="UP000029614"/>
    </source>
</evidence>
<sequence length="882" mass="100925">MQLKEYQHQTLRDLELYIETLNNSKSLSVAYSQYWAERGVSVNSFNNSYLHPYINSVNGAPRVTLKVPTAGGKTFIACNAIKRIMDKLQTGAQNQVVAWFVPSDTILKQTLEKLQDVSHPYRQTIDALFSHRVVVDDKEAALMGQSISPVQMHDNLTIFVLSAQSFIETIRSKKDKGAELLKPRAFRENGNFLEHTHYYTHPEQLISGADPTALIQVIAQQNPVVIVDESHNFKADLRVELLNNLSPRFILELTATPRDNSNIISFVDAMQLKRENMVKLPVIVENRNSPKDVLVSAIRMRNSLEQHALEMENHGGRYIRPIVLFQAQPKIDNDNITFDKIKNNLISFGIPEDQIKIKTANKDELKGIDLMSRSCEVRYIITVNALKEGWDCPFAYILATLANKTSRVDVEQILGRILRQPYTTQHQNPLLNLSYVFTSSNDFRDTVERIILSLQKAGFSKKDFREVNMGSVAEDKKIIPNLFDKSQNQEKENEAEDAIELSIEEVTTIKETIRNDAPSKYIQDLQKQAEQMGNEYNQKINEQSQSGNIDPLAAIIPTEMYYPINENYKEVVAEINLPVFYTKTVASIFSDDEWIPLEKSMLTKGFDLPSKDATVDFTIVRPQGVTIDVVESGDDYVPVRRNNQQAIDFIRQQYTDKSATTQKDMLSKQIASMIKFDNVVEPDIKKYIDRVISGLDADAIASLVDNLYLTRDTIKEKIEFLLRDYQKQIFQQWLNVGKIQLKGHYTFIDAIAMPKEEMVGIDKGLYVAEETVNDFEYDVISAIADNPNVLFWHRNRDKKDFCINGYINHYPDFIVRMKSGNTILVETKGDHLVNDDSKNKIWLGNKWADLAGSDYKYFMVFQTKEIEGAITVKQLLQYLNEL</sequence>
<gene>
    <name evidence="2" type="ORF">HMPREF9302_06575</name>
</gene>
<dbReference type="EMBL" id="JRNU01000027">
    <property type="protein sequence ID" value="KGF51677.1"/>
    <property type="molecule type" value="Genomic_DNA"/>
</dbReference>
<dbReference type="AlphaFoldDB" id="A0A096C9T4"/>
<dbReference type="GO" id="GO:0003677">
    <property type="term" value="F:DNA binding"/>
    <property type="evidence" value="ECO:0007669"/>
    <property type="project" value="InterPro"/>
</dbReference>
<dbReference type="GO" id="GO:0016787">
    <property type="term" value="F:hydrolase activity"/>
    <property type="evidence" value="ECO:0007669"/>
    <property type="project" value="InterPro"/>
</dbReference>
<dbReference type="InterPro" id="IPR050742">
    <property type="entry name" value="Helicase_Restrict-Modif_Enz"/>
</dbReference>
<feature type="domain" description="Helicase ATP-binding" evidence="1">
    <location>
        <begin position="54"/>
        <end position="275"/>
    </location>
</feature>
<keyword evidence="3" id="KW-1185">Reference proteome</keyword>
<dbReference type="Gene3D" id="3.40.50.300">
    <property type="entry name" value="P-loop containing nucleotide triphosphate hydrolases"/>
    <property type="match status" value="2"/>
</dbReference>
<organism evidence="2 3">
    <name type="scientific">Prevotella amnii DNF00058</name>
    <dbReference type="NCBI Taxonomy" id="1401066"/>
    <lineage>
        <taxon>Bacteria</taxon>
        <taxon>Pseudomonadati</taxon>
        <taxon>Bacteroidota</taxon>
        <taxon>Bacteroidia</taxon>
        <taxon>Bacteroidales</taxon>
        <taxon>Prevotellaceae</taxon>
        <taxon>Prevotella</taxon>
    </lineage>
</organism>
<evidence type="ECO:0000313" key="2">
    <source>
        <dbReference type="EMBL" id="KGF51677.1"/>
    </source>
</evidence>
<proteinExistence type="predicted"/>
<dbReference type="GO" id="GO:0005829">
    <property type="term" value="C:cytosol"/>
    <property type="evidence" value="ECO:0007669"/>
    <property type="project" value="TreeGrafter"/>
</dbReference>
<evidence type="ECO:0000259" key="1">
    <source>
        <dbReference type="PROSITE" id="PS51192"/>
    </source>
</evidence>
<dbReference type="Pfam" id="PF04851">
    <property type="entry name" value="ResIII"/>
    <property type="match status" value="1"/>
</dbReference>
<reference evidence="2 3" key="1">
    <citation type="submission" date="2014-07" db="EMBL/GenBank/DDBJ databases">
        <authorList>
            <person name="McCorrison J."/>
            <person name="Sanka R."/>
            <person name="Torralba M."/>
            <person name="Gillis M."/>
            <person name="Haft D.H."/>
            <person name="Methe B."/>
            <person name="Sutton G."/>
            <person name="Nelson K.E."/>
        </authorList>
    </citation>
    <scope>NUCLEOTIDE SEQUENCE [LARGE SCALE GENOMIC DNA]</scope>
    <source>
        <strain evidence="2 3">DNF00058</strain>
    </source>
</reference>
<protein>
    <submittedName>
        <fullName evidence="2">Type III restriction enzyme, res subunit</fullName>
    </submittedName>
</protein>
<dbReference type="CDD" id="cd18785">
    <property type="entry name" value="SF2_C"/>
    <property type="match status" value="1"/>
</dbReference>
<dbReference type="Proteomes" id="UP000029614">
    <property type="component" value="Unassembled WGS sequence"/>
</dbReference>
<dbReference type="GO" id="GO:0005524">
    <property type="term" value="F:ATP binding"/>
    <property type="evidence" value="ECO:0007669"/>
    <property type="project" value="InterPro"/>
</dbReference>
<dbReference type="InterPro" id="IPR006935">
    <property type="entry name" value="Helicase/UvrB_N"/>
</dbReference>
<accession>A0A096C9T4</accession>
<dbReference type="OrthoDB" id="9804145at2"/>
<name>A0A096C9T4_9BACT</name>
<comment type="caution">
    <text evidence="2">The sequence shown here is derived from an EMBL/GenBank/DDBJ whole genome shotgun (WGS) entry which is preliminary data.</text>
</comment>
<dbReference type="RefSeq" id="WP_036855838.1">
    <property type="nucleotide sequence ID" value="NZ_JRNU01000027.1"/>
</dbReference>
<dbReference type="InterPro" id="IPR027417">
    <property type="entry name" value="P-loop_NTPase"/>
</dbReference>
<dbReference type="InterPro" id="IPR014001">
    <property type="entry name" value="Helicase_ATP-bd"/>
</dbReference>